<keyword evidence="2" id="KW-1185">Reference proteome</keyword>
<proteinExistence type="predicted"/>
<reference evidence="1 2" key="1">
    <citation type="submission" date="2019-11" db="EMBL/GenBank/DDBJ databases">
        <title>Spirosoma endbachense sp. nov., isolated from a natural salt meadow.</title>
        <authorList>
            <person name="Rojas J."/>
            <person name="Ambika Manirajan B."/>
            <person name="Ratering S."/>
            <person name="Suarez C."/>
            <person name="Geissler-Plaum R."/>
            <person name="Schnell S."/>
        </authorList>
    </citation>
    <scope>NUCLEOTIDE SEQUENCE [LARGE SCALE GENOMIC DNA]</scope>
    <source>
        <strain evidence="1 2">I-24</strain>
    </source>
</reference>
<dbReference type="RefSeq" id="WP_162391435.1">
    <property type="nucleotide sequence ID" value="NZ_CP045997.1"/>
</dbReference>
<organism evidence="1 2">
    <name type="scientific">Spirosoma endbachense</name>
    <dbReference type="NCBI Taxonomy" id="2666025"/>
    <lineage>
        <taxon>Bacteria</taxon>
        <taxon>Pseudomonadati</taxon>
        <taxon>Bacteroidota</taxon>
        <taxon>Cytophagia</taxon>
        <taxon>Cytophagales</taxon>
        <taxon>Cytophagaceae</taxon>
        <taxon>Spirosoma</taxon>
    </lineage>
</organism>
<dbReference type="InterPro" id="IPR028964">
    <property type="entry name" value="Imm8"/>
</dbReference>
<dbReference type="EMBL" id="CP045997">
    <property type="protein sequence ID" value="QHW01042.1"/>
    <property type="molecule type" value="Genomic_DNA"/>
</dbReference>
<accession>A0A6P1W6J2</accession>
<dbReference type="AlphaFoldDB" id="A0A6P1W6J2"/>
<sequence>MKPILVDFDSADVPDLFSYQPEDPEVFGFSLNLAVGIEGQKGADNFQLMVATPKYIQKMYPNQTSILLRHYLLVFRYDFNEILDVINGYIRSINEDIWEKVGEKVGRIAQWEFEDYKPYQK</sequence>
<dbReference type="Proteomes" id="UP000464577">
    <property type="component" value="Chromosome"/>
</dbReference>
<dbReference type="KEGG" id="senf:GJR95_41095"/>
<name>A0A6P1W6J2_9BACT</name>
<evidence type="ECO:0000313" key="2">
    <source>
        <dbReference type="Proteomes" id="UP000464577"/>
    </source>
</evidence>
<gene>
    <name evidence="1" type="ORF">GJR95_41095</name>
</gene>
<protein>
    <submittedName>
        <fullName evidence="1">Uncharacterized protein</fullName>
    </submittedName>
</protein>
<evidence type="ECO:0000313" key="1">
    <source>
        <dbReference type="EMBL" id="QHW01042.1"/>
    </source>
</evidence>
<dbReference type="Pfam" id="PF15586">
    <property type="entry name" value="Imm8"/>
    <property type="match status" value="1"/>
</dbReference>